<sequence>MKIRTLIVDDEPLARDRLRGFLRAEPDVDLIGECGSGPEAVALIKAATPDLVFLDMQMPGCDGLQVIAQLPEDRRPAIIFATAHEKFAVDAFDLAAADYLLKPFDRDRFQQALRRAQDQLQRLRTPESPAAPAPRADRITVKADGRLVFLKPEEIVRVEAADNYVMLHLVAGRLMLRETMAAIETRLGTLNFARVNRSAIVHLGQIREIQPALHGDYTVVLRDGTKLPLSRSLRGRLDRFAGG</sequence>
<reference evidence="4 5" key="1">
    <citation type="submission" date="2016-06" db="EMBL/GenBank/DDBJ databases">
        <title>Three novel species with peptidoglycan cell walls form the new genus Lacunisphaera gen. nov. in the family Opitutaceae of the verrucomicrobial subdivision 4.</title>
        <authorList>
            <person name="Rast P."/>
            <person name="Gloeckner I."/>
            <person name="Jogler M."/>
            <person name="Boedeker C."/>
            <person name="Jeske O."/>
            <person name="Wiegand S."/>
            <person name="Reinhardt R."/>
            <person name="Schumann P."/>
            <person name="Rohde M."/>
            <person name="Spring S."/>
            <person name="Gloeckner F.O."/>
            <person name="Jogler C."/>
        </authorList>
    </citation>
    <scope>NUCLEOTIDE SEQUENCE [LARGE SCALE GENOMIC DNA]</scope>
    <source>
        <strain evidence="4 5">IG16b</strain>
    </source>
</reference>
<evidence type="ECO:0000313" key="4">
    <source>
        <dbReference type="EMBL" id="AOS44743.1"/>
    </source>
</evidence>
<dbReference type="GO" id="GO:0003677">
    <property type="term" value="F:DNA binding"/>
    <property type="evidence" value="ECO:0007669"/>
    <property type="project" value="InterPro"/>
</dbReference>
<dbReference type="GO" id="GO:0000156">
    <property type="term" value="F:phosphorelay response regulator activity"/>
    <property type="evidence" value="ECO:0007669"/>
    <property type="project" value="InterPro"/>
</dbReference>
<dbReference type="InterPro" id="IPR001789">
    <property type="entry name" value="Sig_transdc_resp-reg_receiver"/>
</dbReference>
<evidence type="ECO:0000313" key="5">
    <source>
        <dbReference type="Proteomes" id="UP000095228"/>
    </source>
</evidence>
<dbReference type="Gene3D" id="3.40.50.2300">
    <property type="match status" value="1"/>
</dbReference>
<dbReference type="Gene3D" id="2.40.50.1020">
    <property type="entry name" value="LytTr DNA-binding domain"/>
    <property type="match status" value="1"/>
</dbReference>
<dbReference type="SUPFAM" id="SSF52172">
    <property type="entry name" value="CheY-like"/>
    <property type="match status" value="1"/>
</dbReference>
<dbReference type="RefSeq" id="WP_069961966.1">
    <property type="nucleotide sequence ID" value="NZ_CP016094.1"/>
</dbReference>
<dbReference type="PANTHER" id="PTHR37299:SF1">
    <property type="entry name" value="STAGE 0 SPORULATION PROTEIN A HOMOLOG"/>
    <property type="match status" value="1"/>
</dbReference>
<dbReference type="InterPro" id="IPR046947">
    <property type="entry name" value="LytR-like"/>
</dbReference>
<name>A0A1D8AV35_9BACT</name>
<dbReference type="InterPro" id="IPR007492">
    <property type="entry name" value="LytTR_DNA-bd_dom"/>
</dbReference>
<dbReference type="Pfam" id="PF04397">
    <property type="entry name" value="LytTR"/>
    <property type="match status" value="1"/>
</dbReference>
<proteinExistence type="predicted"/>
<dbReference type="Proteomes" id="UP000095228">
    <property type="component" value="Chromosome"/>
</dbReference>
<evidence type="ECO:0000259" key="2">
    <source>
        <dbReference type="PROSITE" id="PS50110"/>
    </source>
</evidence>
<dbReference type="PROSITE" id="PS50930">
    <property type="entry name" value="HTH_LYTTR"/>
    <property type="match status" value="1"/>
</dbReference>
<gene>
    <name evidence="4" type="primary">yehT</name>
    <name evidence="4" type="ORF">Verru16b_01811</name>
</gene>
<feature type="domain" description="HTH LytTR-type" evidence="3">
    <location>
        <begin position="139"/>
        <end position="232"/>
    </location>
</feature>
<keyword evidence="5" id="KW-1185">Reference proteome</keyword>
<dbReference type="KEGG" id="obg:Verru16b_01811"/>
<dbReference type="InterPro" id="IPR011006">
    <property type="entry name" value="CheY-like_superfamily"/>
</dbReference>
<accession>A0A1D8AV35</accession>
<dbReference type="SMART" id="SM00850">
    <property type="entry name" value="LytTR"/>
    <property type="match status" value="1"/>
</dbReference>
<dbReference type="EMBL" id="CP016094">
    <property type="protein sequence ID" value="AOS44743.1"/>
    <property type="molecule type" value="Genomic_DNA"/>
</dbReference>
<feature type="domain" description="Response regulatory" evidence="2">
    <location>
        <begin position="4"/>
        <end position="117"/>
    </location>
</feature>
<dbReference type="STRING" id="1838286.Verru16b_01811"/>
<keyword evidence="1" id="KW-0597">Phosphoprotein</keyword>
<evidence type="ECO:0000259" key="3">
    <source>
        <dbReference type="PROSITE" id="PS50930"/>
    </source>
</evidence>
<dbReference type="OrthoDB" id="9809318at2"/>
<organism evidence="4 5">
    <name type="scientific">Lacunisphaera limnophila</name>
    <dbReference type="NCBI Taxonomy" id="1838286"/>
    <lineage>
        <taxon>Bacteria</taxon>
        <taxon>Pseudomonadati</taxon>
        <taxon>Verrucomicrobiota</taxon>
        <taxon>Opitutia</taxon>
        <taxon>Opitutales</taxon>
        <taxon>Opitutaceae</taxon>
        <taxon>Lacunisphaera</taxon>
    </lineage>
</organism>
<dbReference type="SMART" id="SM00448">
    <property type="entry name" value="REC"/>
    <property type="match status" value="1"/>
</dbReference>
<dbReference type="AlphaFoldDB" id="A0A1D8AV35"/>
<dbReference type="PANTHER" id="PTHR37299">
    <property type="entry name" value="TRANSCRIPTIONAL REGULATOR-RELATED"/>
    <property type="match status" value="1"/>
</dbReference>
<evidence type="ECO:0000256" key="1">
    <source>
        <dbReference type="PROSITE-ProRule" id="PRU00169"/>
    </source>
</evidence>
<dbReference type="Pfam" id="PF00072">
    <property type="entry name" value="Response_reg"/>
    <property type="match status" value="1"/>
</dbReference>
<dbReference type="PROSITE" id="PS50110">
    <property type="entry name" value="RESPONSE_REGULATORY"/>
    <property type="match status" value="1"/>
</dbReference>
<protein>
    <submittedName>
        <fullName evidence="4">Transcriptional regulatory protein YehT</fullName>
    </submittedName>
</protein>
<feature type="modified residue" description="4-aspartylphosphate" evidence="1">
    <location>
        <position position="55"/>
    </location>
</feature>